<protein>
    <submittedName>
        <fullName evidence="2">Uncharacterized protein</fullName>
    </submittedName>
</protein>
<name>A0AAU7YQ07_9PHYC</name>
<accession>A0AAU7YQ07</accession>
<organism evidence="2">
    <name type="scientific">Micromonas commoda virus</name>
    <dbReference type="NCBI Taxonomy" id="3057169"/>
    <lineage>
        <taxon>Viruses</taxon>
        <taxon>Varidnaviria</taxon>
        <taxon>Bamfordvirae</taxon>
        <taxon>Nucleocytoviricota</taxon>
        <taxon>Megaviricetes</taxon>
        <taxon>Algavirales</taxon>
        <taxon>Phycodnaviridae</taxon>
    </lineage>
</organism>
<reference evidence="2" key="1">
    <citation type="submission" date="2024-06" db="EMBL/GenBank/DDBJ databases">
        <title>Evidence of context-dependent and transient costs of resisting viral infection in isolates of the marine microalga Micromonas sp. (class Mamiellophyceae).</title>
        <authorList>
            <person name="Bedi de Silva A."/>
            <person name="Schvarcz C.R."/>
            <person name="Steward G.R."/>
            <person name="Edwards K.F."/>
        </authorList>
    </citation>
    <scope>NUCLEOTIDE SEQUENCE</scope>
    <source>
        <strain evidence="2">McV-KB2</strain>
    </source>
</reference>
<keyword evidence="1" id="KW-0175">Coiled coil</keyword>
<sequence>MFSITCAQVPARVPVSTETKKRRTRHWRQHMYAHASYDDVSNRVLMKGQDKIRELEEELEKYKRVNAKLERMAKWNLRSSQSTLTTTQEMLELLEDTFGDEAFEKNVEKK</sequence>
<evidence type="ECO:0000256" key="1">
    <source>
        <dbReference type="SAM" id="Coils"/>
    </source>
</evidence>
<feature type="coiled-coil region" evidence="1">
    <location>
        <begin position="45"/>
        <end position="72"/>
    </location>
</feature>
<dbReference type="EMBL" id="PP911589">
    <property type="protein sequence ID" value="XCA47446.1"/>
    <property type="molecule type" value="Genomic_DNA"/>
</dbReference>
<evidence type="ECO:0000313" key="2">
    <source>
        <dbReference type="EMBL" id="XCA47446.1"/>
    </source>
</evidence>
<proteinExistence type="predicted"/>